<reference evidence="3" key="1">
    <citation type="journal article" date="2019" name="Gigascience">
        <title>De novo genome assembly of the endangered Acer yangbiense, a plant species with extremely small populations endemic to Yunnan Province, China.</title>
        <authorList>
            <person name="Yang J."/>
            <person name="Wariss H.M."/>
            <person name="Tao L."/>
            <person name="Zhang R."/>
            <person name="Yun Q."/>
            <person name="Hollingsworth P."/>
            <person name="Dao Z."/>
            <person name="Luo G."/>
            <person name="Guo H."/>
            <person name="Ma Y."/>
            <person name="Sun W."/>
        </authorList>
    </citation>
    <scope>NUCLEOTIDE SEQUENCE [LARGE SCALE GENOMIC DNA]</scope>
    <source>
        <strain evidence="3">cv. br00</strain>
    </source>
</reference>
<evidence type="ECO:0000313" key="2">
    <source>
        <dbReference type="EMBL" id="KAB5511311.1"/>
    </source>
</evidence>
<geneLocation type="mitochondrion" evidence="2"/>
<dbReference type="EMBL" id="VDCV01000020">
    <property type="protein sequence ID" value="KAB5511311.1"/>
    <property type="molecule type" value="Genomic_DNA"/>
</dbReference>
<protein>
    <submittedName>
        <fullName evidence="2">Uncharacterized protein</fullName>
    </submittedName>
</protein>
<accession>A0A5N5IW28</accession>
<sequence>MSSPSVKPRLARNGSEGKQALYWKWSIRAGRGPRSASFTEGSDGIQLLMPLVNKLTVDHSILVARGESDKRPVPVVLPIVGSEYERKKVQSLDGMLTISALDVLVVQYQSAFKVQCAFVQSPVSCKCYRILPSTGCGIGYCAGYCTRDRLSGFVMDTIIIRVRATKRLRSYPFGSLMTRLAARLVVVVDWYSLEVIDPEDVGEEMFACSDYRPLRFHRGLRYFGDRGGPEQITSVAARLSRERASNEWKAGLVTSTCNHNRIPYFQLEYIENNNQTTIDLQEPLTHTGKTRRELEWKAYKAYTKKFYGNGSRPGDSVPKKPEIEKRKTLGLLVLHPTRKDKAFSFHSSKLHLFRKSPPSYPSIRAKSYSHISSSCSDISLPFCSGSCGPPPLISESEEREDACPIKVAGIGALVRDSNGSRVPEMKASSLDHEAGGYRLSSKLG</sequence>
<gene>
    <name evidence="2" type="ORF">DKX38_030106</name>
</gene>
<keyword evidence="3" id="KW-1185">Reference proteome</keyword>
<evidence type="ECO:0000256" key="1">
    <source>
        <dbReference type="SAM" id="MobiDB-lite"/>
    </source>
</evidence>
<organism evidence="2 3">
    <name type="scientific">Salix brachista</name>
    <dbReference type="NCBI Taxonomy" id="2182728"/>
    <lineage>
        <taxon>Eukaryota</taxon>
        <taxon>Viridiplantae</taxon>
        <taxon>Streptophyta</taxon>
        <taxon>Embryophyta</taxon>
        <taxon>Tracheophyta</taxon>
        <taxon>Spermatophyta</taxon>
        <taxon>Magnoliopsida</taxon>
        <taxon>eudicotyledons</taxon>
        <taxon>Gunneridae</taxon>
        <taxon>Pentapetalae</taxon>
        <taxon>rosids</taxon>
        <taxon>fabids</taxon>
        <taxon>Malpighiales</taxon>
        <taxon>Salicaceae</taxon>
        <taxon>Saliceae</taxon>
        <taxon>Salix</taxon>
    </lineage>
</organism>
<evidence type="ECO:0000313" key="3">
    <source>
        <dbReference type="Proteomes" id="UP000326939"/>
    </source>
</evidence>
<proteinExistence type="predicted"/>
<comment type="caution">
    <text evidence="2">The sequence shown here is derived from an EMBL/GenBank/DDBJ whole genome shotgun (WGS) entry which is preliminary data.</text>
</comment>
<name>A0A5N5IW28_9ROSI</name>
<dbReference type="AlphaFoldDB" id="A0A5N5IW28"/>
<feature type="region of interest" description="Disordered" evidence="1">
    <location>
        <begin position="418"/>
        <end position="444"/>
    </location>
</feature>
<keyword evidence="2" id="KW-0496">Mitochondrion</keyword>
<dbReference type="Proteomes" id="UP000326939">
    <property type="component" value="Mitochondrion MT"/>
</dbReference>